<dbReference type="GO" id="GO:0043137">
    <property type="term" value="P:DNA replication, removal of RNA primer"/>
    <property type="evidence" value="ECO:0007669"/>
    <property type="project" value="TreeGrafter"/>
</dbReference>
<evidence type="ECO:0000259" key="8">
    <source>
        <dbReference type="PROSITE" id="PS50879"/>
    </source>
</evidence>
<keyword evidence="5" id="KW-0479">Metal-binding</keyword>
<dbReference type="CDD" id="cd13934">
    <property type="entry name" value="RNase_H_Dikarya_like"/>
    <property type="match status" value="1"/>
</dbReference>
<keyword evidence="10" id="KW-1185">Reference proteome</keyword>
<evidence type="ECO:0000256" key="2">
    <source>
        <dbReference type="ARBA" id="ARBA00005300"/>
    </source>
</evidence>
<dbReference type="GO" id="GO:0046872">
    <property type="term" value="F:metal ion binding"/>
    <property type="evidence" value="ECO:0007669"/>
    <property type="project" value="UniProtKB-KW"/>
</dbReference>
<keyword evidence="7" id="KW-0378">Hydrolase</keyword>
<dbReference type="InterPro" id="IPR050092">
    <property type="entry name" value="RNase_H"/>
</dbReference>
<dbReference type="EMBL" id="JAPEUY010000012">
    <property type="protein sequence ID" value="KAJ4367328.1"/>
    <property type="molecule type" value="Genomic_DNA"/>
</dbReference>
<sequence>MPIVVHIDGACRNNGTSTARASYGVYFGPNSPYNSYGRLPQTLPQTSTRAEIEALVQALEIICGIIARDFELLQIKIVTDSSFLVNAMSRWMEGWIENDGVGSSGRPVAHFGILKQLYEKLNHIKLSREVQFWHIPRERNREADALANRALDEA</sequence>
<evidence type="ECO:0000256" key="5">
    <source>
        <dbReference type="ARBA" id="ARBA00022723"/>
    </source>
</evidence>
<dbReference type="InterPro" id="IPR012337">
    <property type="entry name" value="RNaseH-like_sf"/>
</dbReference>
<organism evidence="9 10">
    <name type="scientific">Neocucurbitaria cava</name>
    <dbReference type="NCBI Taxonomy" id="798079"/>
    <lineage>
        <taxon>Eukaryota</taxon>
        <taxon>Fungi</taxon>
        <taxon>Dikarya</taxon>
        <taxon>Ascomycota</taxon>
        <taxon>Pezizomycotina</taxon>
        <taxon>Dothideomycetes</taxon>
        <taxon>Pleosporomycetidae</taxon>
        <taxon>Pleosporales</taxon>
        <taxon>Pleosporineae</taxon>
        <taxon>Cucurbitariaceae</taxon>
        <taxon>Neocucurbitaria</taxon>
    </lineage>
</organism>
<dbReference type="Pfam" id="PF00075">
    <property type="entry name" value="RNase_H"/>
    <property type="match status" value="1"/>
</dbReference>
<feature type="domain" description="RNase H type-1" evidence="8">
    <location>
        <begin position="1"/>
        <end position="152"/>
    </location>
</feature>
<protein>
    <recommendedName>
        <fullName evidence="3">ribonuclease H</fullName>
        <ecNumber evidence="3">3.1.26.4</ecNumber>
    </recommendedName>
</protein>
<dbReference type="GO" id="GO:0004523">
    <property type="term" value="F:RNA-DNA hybrid ribonuclease activity"/>
    <property type="evidence" value="ECO:0007669"/>
    <property type="project" value="UniProtKB-EC"/>
</dbReference>
<dbReference type="PANTHER" id="PTHR10642">
    <property type="entry name" value="RIBONUCLEASE H1"/>
    <property type="match status" value="1"/>
</dbReference>
<evidence type="ECO:0000313" key="10">
    <source>
        <dbReference type="Proteomes" id="UP001140560"/>
    </source>
</evidence>
<dbReference type="InterPro" id="IPR002156">
    <property type="entry name" value="RNaseH_domain"/>
</dbReference>
<proteinExistence type="inferred from homology"/>
<dbReference type="SUPFAM" id="SSF53098">
    <property type="entry name" value="Ribonuclease H-like"/>
    <property type="match status" value="1"/>
</dbReference>
<gene>
    <name evidence="9" type="ORF">N0V83_006909</name>
</gene>
<keyword evidence="6" id="KW-0255">Endonuclease</keyword>
<dbReference type="EC" id="3.1.26.4" evidence="3"/>
<evidence type="ECO:0000256" key="3">
    <source>
        <dbReference type="ARBA" id="ARBA00012180"/>
    </source>
</evidence>
<evidence type="ECO:0000256" key="6">
    <source>
        <dbReference type="ARBA" id="ARBA00022759"/>
    </source>
</evidence>
<evidence type="ECO:0000256" key="4">
    <source>
        <dbReference type="ARBA" id="ARBA00022722"/>
    </source>
</evidence>
<accession>A0A9W8Y4D4</accession>
<evidence type="ECO:0000256" key="7">
    <source>
        <dbReference type="ARBA" id="ARBA00022801"/>
    </source>
</evidence>
<dbReference type="Gene3D" id="3.30.420.10">
    <property type="entry name" value="Ribonuclease H-like superfamily/Ribonuclease H"/>
    <property type="match status" value="1"/>
</dbReference>
<dbReference type="PROSITE" id="PS50879">
    <property type="entry name" value="RNASE_H_1"/>
    <property type="match status" value="1"/>
</dbReference>
<dbReference type="PANTHER" id="PTHR10642:SF26">
    <property type="entry name" value="RIBONUCLEASE H1"/>
    <property type="match status" value="1"/>
</dbReference>
<comment type="caution">
    <text evidence="9">The sequence shown here is derived from an EMBL/GenBank/DDBJ whole genome shotgun (WGS) entry which is preliminary data.</text>
</comment>
<dbReference type="InterPro" id="IPR036397">
    <property type="entry name" value="RNaseH_sf"/>
</dbReference>
<keyword evidence="4" id="KW-0540">Nuclease</keyword>
<evidence type="ECO:0000256" key="1">
    <source>
        <dbReference type="ARBA" id="ARBA00000077"/>
    </source>
</evidence>
<dbReference type="OrthoDB" id="245563at2759"/>
<name>A0A9W8Y4D4_9PLEO</name>
<dbReference type="AlphaFoldDB" id="A0A9W8Y4D4"/>
<reference evidence="9" key="1">
    <citation type="submission" date="2022-10" db="EMBL/GenBank/DDBJ databases">
        <title>Tapping the CABI collections for fungal endophytes: first genome assemblies for Collariella, Neodidymelliopsis, Ascochyta clinopodiicola, Didymella pomorum, Didymosphaeria variabile, Neocosmospora piperis and Neocucurbitaria cava.</title>
        <authorList>
            <person name="Hill R."/>
        </authorList>
    </citation>
    <scope>NUCLEOTIDE SEQUENCE</scope>
    <source>
        <strain evidence="9">IMI 356814</strain>
    </source>
</reference>
<evidence type="ECO:0000313" key="9">
    <source>
        <dbReference type="EMBL" id="KAJ4367328.1"/>
    </source>
</evidence>
<comment type="catalytic activity">
    <reaction evidence="1">
        <text>Endonucleolytic cleavage to 5'-phosphomonoester.</text>
        <dbReference type="EC" id="3.1.26.4"/>
    </reaction>
</comment>
<dbReference type="GO" id="GO:0003676">
    <property type="term" value="F:nucleic acid binding"/>
    <property type="evidence" value="ECO:0007669"/>
    <property type="project" value="InterPro"/>
</dbReference>
<dbReference type="Proteomes" id="UP001140560">
    <property type="component" value="Unassembled WGS sequence"/>
</dbReference>
<comment type="similarity">
    <text evidence="2">Belongs to the RNase H family.</text>
</comment>